<proteinExistence type="inferred from homology"/>
<dbReference type="Gene3D" id="1.10.10.10">
    <property type="entry name" value="Winged helix-like DNA-binding domain superfamily/Winged helix DNA-binding domain"/>
    <property type="match status" value="1"/>
</dbReference>
<dbReference type="PANTHER" id="PTHR30126:SF94">
    <property type="entry name" value="LYSR FAMILY TRANSCRIPTIONAL REGULATOR"/>
    <property type="match status" value="1"/>
</dbReference>
<evidence type="ECO:0000259" key="5">
    <source>
        <dbReference type="PROSITE" id="PS50931"/>
    </source>
</evidence>
<dbReference type="PROSITE" id="PS50931">
    <property type="entry name" value="HTH_LYSR"/>
    <property type="match status" value="1"/>
</dbReference>
<dbReference type="InterPro" id="IPR000847">
    <property type="entry name" value="LysR_HTH_N"/>
</dbReference>
<dbReference type="RefSeq" id="WP_200239490.1">
    <property type="nucleotide sequence ID" value="NZ_JAENGP010000028.1"/>
</dbReference>
<reference evidence="6 7" key="1">
    <citation type="submission" date="2020-12" db="EMBL/GenBank/DDBJ databases">
        <authorList>
            <person name="Lu T."/>
            <person name="Wang Q."/>
            <person name="Han X."/>
        </authorList>
    </citation>
    <scope>NUCLEOTIDE SEQUENCE [LARGE SCALE GENOMIC DNA]</scope>
    <source>
        <strain evidence="6 7">WQ 585</strain>
    </source>
</reference>
<protein>
    <submittedName>
        <fullName evidence="6">LysR family transcriptional regulator</fullName>
    </submittedName>
</protein>
<organism evidence="6 7">
    <name type="scientific">Advenella mandrilli</name>
    <dbReference type="NCBI Taxonomy" id="2800330"/>
    <lineage>
        <taxon>Bacteria</taxon>
        <taxon>Pseudomonadati</taxon>
        <taxon>Pseudomonadota</taxon>
        <taxon>Betaproteobacteria</taxon>
        <taxon>Burkholderiales</taxon>
        <taxon>Alcaligenaceae</taxon>
    </lineage>
</organism>
<comment type="caution">
    <text evidence="6">The sequence shown here is derived from an EMBL/GenBank/DDBJ whole genome shotgun (WGS) entry which is preliminary data.</text>
</comment>
<evidence type="ECO:0000256" key="2">
    <source>
        <dbReference type="ARBA" id="ARBA00023015"/>
    </source>
</evidence>
<dbReference type="InterPro" id="IPR036388">
    <property type="entry name" value="WH-like_DNA-bd_sf"/>
</dbReference>
<dbReference type="Proteomes" id="UP000635316">
    <property type="component" value="Unassembled WGS sequence"/>
</dbReference>
<accession>A0ABS1EI16</accession>
<dbReference type="Pfam" id="PF00126">
    <property type="entry name" value="HTH_1"/>
    <property type="match status" value="1"/>
</dbReference>
<comment type="similarity">
    <text evidence="1">Belongs to the LysR transcriptional regulatory family.</text>
</comment>
<dbReference type="SUPFAM" id="SSF53850">
    <property type="entry name" value="Periplasmic binding protein-like II"/>
    <property type="match status" value="1"/>
</dbReference>
<gene>
    <name evidence="6" type="ORF">JHL22_15575</name>
</gene>
<dbReference type="SUPFAM" id="SSF46785">
    <property type="entry name" value="Winged helix' DNA-binding domain"/>
    <property type="match status" value="1"/>
</dbReference>
<evidence type="ECO:0000256" key="4">
    <source>
        <dbReference type="ARBA" id="ARBA00023163"/>
    </source>
</evidence>
<keyword evidence="3" id="KW-0238">DNA-binding</keyword>
<dbReference type="PRINTS" id="PR00039">
    <property type="entry name" value="HTHLYSR"/>
</dbReference>
<keyword evidence="4" id="KW-0804">Transcription</keyword>
<sequence>MSVTSLIAALKAFDATARAGTITTAARQLGLRQPTVSAHIIRLESEYGVELFYRKGRRLELTQFGNALLEHTQRLFSAEQDAQLLLLAAKTHYSGTLNLHAIGPHNITPIIKAYREQYPGVHISVTVGDSQSITKRILNYEGDIGLVLNEITDPQIFCMPYRAQRLVIFASVSHPLVKRKAIHINDLNGEEFVMREQGSGTRKAFEDTLKSKSITIKTSVEMRSREAVREAVIQGLGLGVVANTAYQPGPGLVLLNVEGFDAHTFTRLICRVERRNSPLIANFLQTAQLQLNLALSCPGAANTKKP</sequence>
<dbReference type="PANTHER" id="PTHR30126">
    <property type="entry name" value="HTH-TYPE TRANSCRIPTIONAL REGULATOR"/>
    <property type="match status" value="1"/>
</dbReference>
<dbReference type="Gene3D" id="3.40.190.290">
    <property type="match status" value="1"/>
</dbReference>
<dbReference type="EMBL" id="JAENGP010000028">
    <property type="protein sequence ID" value="MBK1782633.1"/>
    <property type="molecule type" value="Genomic_DNA"/>
</dbReference>
<evidence type="ECO:0000313" key="6">
    <source>
        <dbReference type="EMBL" id="MBK1782633.1"/>
    </source>
</evidence>
<name>A0ABS1EI16_9BURK</name>
<keyword evidence="7" id="KW-1185">Reference proteome</keyword>
<evidence type="ECO:0000256" key="1">
    <source>
        <dbReference type="ARBA" id="ARBA00009437"/>
    </source>
</evidence>
<feature type="domain" description="HTH lysR-type" evidence="5">
    <location>
        <begin position="7"/>
        <end position="62"/>
    </location>
</feature>
<evidence type="ECO:0000313" key="7">
    <source>
        <dbReference type="Proteomes" id="UP000635316"/>
    </source>
</evidence>
<dbReference type="InterPro" id="IPR036390">
    <property type="entry name" value="WH_DNA-bd_sf"/>
</dbReference>
<evidence type="ECO:0000256" key="3">
    <source>
        <dbReference type="ARBA" id="ARBA00023125"/>
    </source>
</evidence>
<keyword evidence="2" id="KW-0805">Transcription regulation</keyword>
<dbReference type="Pfam" id="PF03466">
    <property type="entry name" value="LysR_substrate"/>
    <property type="match status" value="1"/>
</dbReference>
<dbReference type="InterPro" id="IPR005119">
    <property type="entry name" value="LysR_subst-bd"/>
</dbReference>